<keyword evidence="10" id="KW-0472">Membrane</keyword>
<evidence type="ECO:0000256" key="10">
    <source>
        <dbReference type="SAM" id="Phobius"/>
    </source>
</evidence>
<dbReference type="InterPro" id="IPR045024">
    <property type="entry name" value="NDH-2"/>
</dbReference>
<keyword evidence="7" id="KW-0520">NAD</keyword>
<evidence type="ECO:0000256" key="1">
    <source>
        <dbReference type="ARBA" id="ARBA00005272"/>
    </source>
</evidence>
<dbReference type="SUPFAM" id="SSF51905">
    <property type="entry name" value="FAD/NAD(P)-binding domain"/>
    <property type="match status" value="1"/>
</dbReference>
<dbReference type="PRINTS" id="PR00411">
    <property type="entry name" value="PNDRDTASEI"/>
</dbReference>
<dbReference type="GO" id="GO:0005739">
    <property type="term" value="C:mitochondrion"/>
    <property type="evidence" value="ECO:0007669"/>
    <property type="project" value="UniProtKB-ARBA"/>
</dbReference>
<dbReference type="PANTHER" id="PTHR43706:SF47">
    <property type="entry name" value="EXTERNAL NADH-UBIQUINONE OXIDOREDUCTASE 1, MITOCHONDRIAL-RELATED"/>
    <property type="match status" value="1"/>
</dbReference>
<dbReference type="PANTHER" id="PTHR43706">
    <property type="entry name" value="NADH DEHYDROGENASE"/>
    <property type="match status" value="1"/>
</dbReference>
<evidence type="ECO:0000256" key="3">
    <source>
        <dbReference type="ARBA" id="ARBA00022630"/>
    </source>
</evidence>
<dbReference type="InterPro" id="IPR054585">
    <property type="entry name" value="NDH2-like_C"/>
</dbReference>
<accession>A0A1J5SYW8</accession>
<reference evidence="13" key="1">
    <citation type="submission" date="2016-10" db="EMBL/GenBank/DDBJ databases">
        <title>Sequence of Gallionella enrichment culture.</title>
        <authorList>
            <person name="Poehlein A."/>
            <person name="Muehling M."/>
            <person name="Daniel R."/>
        </authorList>
    </citation>
    <scope>NUCLEOTIDE SEQUENCE</scope>
</reference>
<name>A0A1J5SYW8_9ZZZZ</name>
<evidence type="ECO:0000256" key="5">
    <source>
        <dbReference type="ARBA" id="ARBA00022946"/>
    </source>
</evidence>
<evidence type="ECO:0000259" key="12">
    <source>
        <dbReference type="Pfam" id="PF22366"/>
    </source>
</evidence>
<keyword evidence="3" id="KW-0285">Flavoprotein</keyword>
<feature type="domain" description="External alternative NADH-ubiquinone oxidoreductase-like C-terminal" evidence="12">
    <location>
        <begin position="354"/>
        <end position="412"/>
    </location>
</feature>
<evidence type="ECO:0000256" key="8">
    <source>
        <dbReference type="ARBA" id="ARBA00047599"/>
    </source>
</evidence>
<evidence type="ECO:0000256" key="9">
    <source>
        <dbReference type="SAM" id="MobiDB-lite"/>
    </source>
</evidence>
<dbReference type="Pfam" id="PF22366">
    <property type="entry name" value="NDH2_C"/>
    <property type="match status" value="1"/>
</dbReference>
<dbReference type="PRINTS" id="PR00368">
    <property type="entry name" value="FADPNR"/>
</dbReference>
<sequence>MHPTHTDKPHVVVLGAGFAGLAFCKRFPSGLARVTVLDRQNHHLFQPLLYQVATAGLAAPDIAQPVRSILRKHKDVTVLMADVTGIDLGRREVTHAGGVLGYDYLVIALGGRTSYFGHDSWAAHAPGLKSIDDALAIRRRVLSAFEEAEVEDDEDRRRTLMTMVVVGGGPTGVETAGALAELSRTVLRRDFRRIDPAKARVILVEGGPRVLAAFPPNLSAKAERQLKRLGVEVRTGVAVKEIHAGGLELASGERLAAANVIWGAGVSAVPLAGTLGVPTDRAGRLRVETDLSLPGWPVVFAAGDIVSLADASGRPVPGVSPAAMQMGRHIAATIAGEIRSGAAFQRRPFAYFDKGSMATIGRSAAVAKIGRAEFGGWPAWAAWLCVHILFLIGFRNRISVLMHWTYSYFTYRRGARLITGHEPAHAPQGAEPAAGPVKRTT</sequence>
<dbReference type="Gene3D" id="3.50.50.100">
    <property type="match status" value="1"/>
</dbReference>
<dbReference type="EMBL" id="MLJW01000052">
    <property type="protein sequence ID" value="OIR05198.1"/>
    <property type="molecule type" value="Genomic_DNA"/>
</dbReference>
<comment type="caution">
    <text evidence="13">The sequence shown here is derived from an EMBL/GenBank/DDBJ whole genome shotgun (WGS) entry which is preliminary data.</text>
</comment>
<proteinExistence type="inferred from homology"/>
<evidence type="ECO:0000256" key="4">
    <source>
        <dbReference type="ARBA" id="ARBA00022827"/>
    </source>
</evidence>
<feature type="region of interest" description="Disordered" evidence="9">
    <location>
        <begin position="422"/>
        <end position="441"/>
    </location>
</feature>
<evidence type="ECO:0000256" key="2">
    <source>
        <dbReference type="ARBA" id="ARBA00012637"/>
    </source>
</evidence>
<keyword evidence="4" id="KW-0274">FAD</keyword>
<feature type="transmembrane region" description="Helical" evidence="10">
    <location>
        <begin position="377"/>
        <end position="394"/>
    </location>
</feature>
<evidence type="ECO:0000256" key="7">
    <source>
        <dbReference type="ARBA" id="ARBA00023027"/>
    </source>
</evidence>
<dbReference type="InterPro" id="IPR036188">
    <property type="entry name" value="FAD/NAD-bd_sf"/>
</dbReference>
<dbReference type="AlphaFoldDB" id="A0A1J5SYW8"/>
<dbReference type="InterPro" id="IPR023753">
    <property type="entry name" value="FAD/NAD-binding_dom"/>
</dbReference>
<keyword evidence="10" id="KW-0812">Transmembrane</keyword>
<feature type="domain" description="FAD/NAD(P)-binding" evidence="11">
    <location>
        <begin position="10"/>
        <end position="327"/>
    </location>
</feature>
<evidence type="ECO:0000256" key="6">
    <source>
        <dbReference type="ARBA" id="ARBA00023002"/>
    </source>
</evidence>
<dbReference type="Pfam" id="PF07992">
    <property type="entry name" value="Pyr_redox_2"/>
    <property type="match status" value="1"/>
</dbReference>
<comment type="catalytic activity">
    <reaction evidence="8">
        <text>a quinone + NADH + H(+) = a quinol + NAD(+)</text>
        <dbReference type="Rhea" id="RHEA:46160"/>
        <dbReference type="ChEBI" id="CHEBI:15378"/>
        <dbReference type="ChEBI" id="CHEBI:24646"/>
        <dbReference type="ChEBI" id="CHEBI:57540"/>
        <dbReference type="ChEBI" id="CHEBI:57945"/>
        <dbReference type="ChEBI" id="CHEBI:132124"/>
        <dbReference type="EC" id="1.6.5.9"/>
    </reaction>
</comment>
<protein>
    <recommendedName>
        <fullName evidence="2">NADH:ubiquinone reductase (non-electrogenic)</fullName>
        <ecNumber evidence="2">1.6.5.9</ecNumber>
    </recommendedName>
</protein>
<organism evidence="13">
    <name type="scientific">mine drainage metagenome</name>
    <dbReference type="NCBI Taxonomy" id="410659"/>
    <lineage>
        <taxon>unclassified sequences</taxon>
        <taxon>metagenomes</taxon>
        <taxon>ecological metagenomes</taxon>
    </lineage>
</organism>
<comment type="similarity">
    <text evidence="1">Belongs to the NADH dehydrogenase family.</text>
</comment>
<dbReference type="GO" id="GO:0050136">
    <property type="term" value="F:NADH dehydrogenase (quinone) (non-electrogenic) activity"/>
    <property type="evidence" value="ECO:0007669"/>
    <property type="project" value="UniProtKB-EC"/>
</dbReference>
<keyword evidence="6 13" id="KW-0560">Oxidoreductase</keyword>
<gene>
    <name evidence="13" type="primary">yjlD_4</name>
    <name evidence="13" type="ORF">GALL_127560</name>
</gene>
<keyword evidence="5" id="KW-0809">Transit peptide</keyword>
<evidence type="ECO:0000313" key="13">
    <source>
        <dbReference type="EMBL" id="OIR05198.1"/>
    </source>
</evidence>
<dbReference type="EC" id="1.6.5.9" evidence="2"/>
<keyword evidence="10" id="KW-1133">Transmembrane helix</keyword>
<evidence type="ECO:0000259" key="11">
    <source>
        <dbReference type="Pfam" id="PF07992"/>
    </source>
</evidence>